<protein>
    <submittedName>
        <fullName evidence="1">Predicted protein</fullName>
    </submittedName>
</protein>
<dbReference type="KEGG" id="ngr:NAEGRDRAFT_52435"/>
<accession>D2VUV5</accession>
<gene>
    <name evidence="1" type="ORF">NAEGRDRAFT_52435</name>
</gene>
<keyword evidence="2" id="KW-1185">Reference proteome</keyword>
<dbReference type="OMA" id="CHEFASF"/>
<dbReference type="AlphaFoldDB" id="D2VUV5"/>
<dbReference type="VEuPathDB" id="AmoebaDB:NAEGRDRAFT_52435"/>
<organism evidence="2">
    <name type="scientific">Naegleria gruberi</name>
    <name type="common">Amoeba</name>
    <dbReference type="NCBI Taxonomy" id="5762"/>
    <lineage>
        <taxon>Eukaryota</taxon>
        <taxon>Discoba</taxon>
        <taxon>Heterolobosea</taxon>
        <taxon>Tetramitia</taxon>
        <taxon>Eutetramitia</taxon>
        <taxon>Vahlkampfiidae</taxon>
        <taxon>Naegleria</taxon>
    </lineage>
</organism>
<proteinExistence type="predicted"/>
<dbReference type="Proteomes" id="UP000006671">
    <property type="component" value="Unassembled WGS sequence"/>
</dbReference>
<dbReference type="InParanoid" id="D2VUV5"/>
<sequence>MPLVERKKLEQVLEYQSNLYHPSFSISGCDFYTNQFEFEKDQSLLFTLQALCLQQMGHRDVSTQLYLQGKQLLGKYFDDIDSISVLLSMKFTSLYLLGEGERRKARAMMLIVKAGIDPYLLKNEKVKEISDLELILKNAKSFTSLLIESQLKLIDLYLNEECYPDTYLFEAIEELSNRKLKFTDEERSRGCKKLDKETYEKIKGFMKAYMSLSRIFVESERNDTDNAGNLLMLSLSITTKQIWLEILLNSDESFRDLNEILQISSEIIRLTRTKFFPYLQINATKGIILAATLRASYYYKLGPNENVNDDLRALKSLSTKYKYIQTECVDLMKALETLTYMSLNSGSLSNPFSVDEICNFTSKIEPTTLKAPTEGGIIVYYNDYVENHRPNLNQVMKEDTDLIDELVNCLLDQDKIKKEVTDPIQQKESLHYRKLQLVQTYRNKATDRQDNYQVIEMMKNIRLFYMLQ</sequence>
<dbReference type="EMBL" id="GG738900">
    <property type="protein sequence ID" value="EFC39331.1"/>
    <property type="molecule type" value="Genomic_DNA"/>
</dbReference>
<name>D2VUV5_NAEGR</name>
<dbReference type="PROSITE" id="PS51257">
    <property type="entry name" value="PROKAR_LIPOPROTEIN"/>
    <property type="match status" value="1"/>
</dbReference>
<evidence type="ECO:0000313" key="1">
    <source>
        <dbReference type="EMBL" id="EFC39331.1"/>
    </source>
</evidence>
<dbReference type="GeneID" id="8853531"/>
<reference evidence="1 2" key="1">
    <citation type="journal article" date="2010" name="Cell">
        <title>The genome of Naegleria gruberi illuminates early eukaryotic versatility.</title>
        <authorList>
            <person name="Fritz-Laylin L.K."/>
            <person name="Prochnik S.E."/>
            <person name="Ginger M.L."/>
            <person name="Dacks J.B."/>
            <person name="Carpenter M.L."/>
            <person name="Field M.C."/>
            <person name="Kuo A."/>
            <person name="Paredez A."/>
            <person name="Chapman J."/>
            <person name="Pham J."/>
            <person name="Shu S."/>
            <person name="Neupane R."/>
            <person name="Cipriano M."/>
            <person name="Mancuso J."/>
            <person name="Tu H."/>
            <person name="Salamov A."/>
            <person name="Lindquist E."/>
            <person name="Shapiro H."/>
            <person name="Lucas S."/>
            <person name="Grigoriev I.V."/>
            <person name="Cande W.Z."/>
            <person name="Fulton C."/>
            <person name="Rokhsar D.S."/>
            <person name="Dawson S.C."/>
        </authorList>
    </citation>
    <scope>NUCLEOTIDE SEQUENCE [LARGE SCALE GENOMIC DNA]</scope>
    <source>
        <strain evidence="1 2">NEG-M</strain>
    </source>
</reference>
<evidence type="ECO:0000313" key="2">
    <source>
        <dbReference type="Proteomes" id="UP000006671"/>
    </source>
</evidence>
<dbReference type="RefSeq" id="XP_002672075.1">
    <property type="nucleotide sequence ID" value="XM_002672029.1"/>
</dbReference>